<comment type="cofactor">
    <cofactor evidence="1 7">
        <name>heme</name>
        <dbReference type="ChEBI" id="CHEBI:30413"/>
    </cofactor>
</comment>
<keyword evidence="6" id="KW-0503">Monooxygenase</keyword>
<evidence type="ECO:0000313" key="9">
    <source>
        <dbReference type="Proteomes" id="UP001174934"/>
    </source>
</evidence>
<dbReference type="GO" id="GO:0005506">
    <property type="term" value="F:iron ion binding"/>
    <property type="evidence" value="ECO:0007669"/>
    <property type="project" value="InterPro"/>
</dbReference>
<protein>
    <submittedName>
        <fullName evidence="8">Cytochrome P450</fullName>
    </submittedName>
</protein>
<dbReference type="InterPro" id="IPR001128">
    <property type="entry name" value="Cyt_P450"/>
</dbReference>
<keyword evidence="5 7" id="KW-0408">Iron</keyword>
<dbReference type="InterPro" id="IPR002403">
    <property type="entry name" value="Cyt_P450_E_grp-IV"/>
</dbReference>
<dbReference type="InterPro" id="IPR036396">
    <property type="entry name" value="Cyt_P450_sf"/>
</dbReference>
<dbReference type="CDD" id="cd11041">
    <property type="entry name" value="CYP503A1-like"/>
    <property type="match status" value="1"/>
</dbReference>
<accession>A0AA39XC89</accession>
<dbReference type="GO" id="GO:0016705">
    <property type="term" value="F:oxidoreductase activity, acting on paired donors, with incorporation or reduction of molecular oxygen"/>
    <property type="evidence" value="ECO:0007669"/>
    <property type="project" value="InterPro"/>
</dbReference>
<evidence type="ECO:0000256" key="7">
    <source>
        <dbReference type="PIRSR" id="PIRSR602403-1"/>
    </source>
</evidence>
<dbReference type="Proteomes" id="UP001174934">
    <property type="component" value="Unassembled WGS sequence"/>
</dbReference>
<evidence type="ECO:0000256" key="3">
    <source>
        <dbReference type="ARBA" id="ARBA00022723"/>
    </source>
</evidence>
<dbReference type="PANTHER" id="PTHR46206">
    <property type="entry name" value="CYTOCHROME P450"/>
    <property type="match status" value="1"/>
</dbReference>
<dbReference type="GO" id="GO:0020037">
    <property type="term" value="F:heme binding"/>
    <property type="evidence" value="ECO:0007669"/>
    <property type="project" value="InterPro"/>
</dbReference>
<reference evidence="8" key="1">
    <citation type="submission" date="2023-06" db="EMBL/GenBank/DDBJ databases">
        <title>Genome-scale phylogeny and comparative genomics of the fungal order Sordariales.</title>
        <authorList>
            <consortium name="Lawrence Berkeley National Laboratory"/>
            <person name="Hensen N."/>
            <person name="Bonometti L."/>
            <person name="Westerberg I."/>
            <person name="Brannstrom I.O."/>
            <person name="Guillou S."/>
            <person name="Cros-Aarteil S."/>
            <person name="Calhoun S."/>
            <person name="Haridas S."/>
            <person name="Kuo A."/>
            <person name="Mondo S."/>
            <person name="Pangilinan J."/>
            <person name="Riley R."/>
            <person name="LaButti K."/>
            <person name="Andreopoulos B."/>
            <person name="Lipzen A."/>
            <person name="Chen C."/>
            <person name="Yanf M."/>
            <person name="Daum C."/>
            <person name="Ng V."/>
            <person name="Clum A."/>
            <person name="Steindorff A."/>
            <person name="Ohm R."/>
            <person name="Martin F."/>
            <person name="Silar P."/>
            <person name="Natvig D."/>
            <person name="Lalanne C."/>
            <person name="Gautier V."/>
            <person name="Ament-velasquez S.L."/>
            <person name="Kruys A."/>
            <person name="Hutchinson M.I."/>
            <person name="Powell A.J."/>
            <person name="Barry K."/>
            <person name="Miller A.N."/>
            <person name="Grigoriev I.V."/>
            <person name="Debuchy R."/>
            <person name="Gladieux P."/>
            <person name="Thoren M.H."/>
            <person name="Johannesson H."/>
        </authorList>
    </citation>
    <scope>NUCLEOTIDE SEQUENCE</scope>
    <source>
        <strain evidence="8">SMH3391-2</strain>
    </source>
</reference>
<dbReference type="Pfam" id="PF00067">
    <property type="entry name" value="p450"/>
    <property type="match status" value="1"/>
</dbReference>
<dbReference type="PANTHER" id="PTHR46206:SF4">
    <property type="entry name" value="P450, PUTATIVE (EUROFUNG)-RELATED"/>
    <property type="match status" value="1"/>
</dbReference>
<evidence type="ECO:0000256" key="5">
    <source>
        <dbReference type="ARBA" id="ARBA00023004"/>
    </source>
</evidence>
<dbReference type="SUPFAM" id="SSF48264">
    <property type="entry name" value="Cytochrome P450"/>
    <property type="match status" value="1"/>
</dbReference>
<keyword evidence="4" id="KW-0560">Oxidoreductase</keyword>
<gene>
    <name evidence="8" type="ORF">B0T17DRAFT_529897</name>
</gene>
<dbReference type="PRINTS" id="PR00465">
    <property type="entry name" value="EP450IV"/>
</dbReference>
<dbReference type="AlphaFoldDB" id="A0AA39XC89"/>
<evidence type="ECO:0000313" key="8">
    <source>
        <dbReference type="EMBL" id="KAK0631016.1"/>
    </source>
</evidence>
<comment type="similarity">
    <text evidence="2">Belongs to the cytochrome P450 family.</text>
</comment>
<dbReference type="EMBL" id="JAULSR010000002">
    <property type="protein sequence ID" value="KAK0631016.1"/>
    <property type="molecule type" value="Genomic_DNA"/>
</dbReference>
<keyword evidence="3 7" id="KW-0479">Metal-binding</keyword>
<evidence type="ECO:0000256" key="2">
    <source>
        <dbReference type="ARBA" id="ARBA00010617"/>
    </source>
</evidence>
<keyword evidence="9" id="KW-1185">Reference proteome</keyword>
<proteinExistence type="inferred from homology"/>
<organism evidence="8 9">
    <name type="scientific">Bombardia bombarda</name>
    <dbReference type="NCBI Taxonomy" id="252184"/>
    <lineage>
        <taxon>Eukaryota</taxon>
        <taxon>Fungi</taxon>
        <taxon>Dikarya</taxon>
        <taxon>Ascomycota</taxon>
        <taxon>Pezizomycotina</taxon>
        <taxon>Sordariomycetes</taxon>
        <taxon>Sordariomycetidae</taxon>
        <taxon>Sordariales</taxon>
        <taxon>Lasiosphaeriaceae</taxon>
        <taxon>Bombardia</taxon>
    </lineage>
</organism>
<name>A0AA39XC89_9PEZI</name>
<dbReference type="Gene3D" id="1.10.630.10">
    <property type="entry name" value="Cytochrome P450"/>
    <property type="match status" value="1"/>
</dbReference>
<sequence>MVANRLYPFEPPWFSRLRWAVCAQEILEEADKKVTTQYFGVPQCLKYKAIHVADIRIQQQADGRPYLLARGDKELLVLPGHVIPELNGLKPDILLSRKSHAFALLGKLTGMQVVEKTGYHVRMLLSRISPALPDLFPLMNARISTSMELHFPSGSSGDEWTLMKPLPATVRCFSEGIALVLFGAAMVEKNPRLVHLTNELTTSIFEVAFIMRCVPSVIQQAVVWLLPSKWRMERSWRELGTFVVPEVIRQKELLASDNHNHDKSSPTSPDLITWMVKDGRTELERDPNVLTTLCGSVAAGSTYSIANFVCRALSDLTAHPDVLAAIRTELAARHVAIKGQWDLAALSGLDCLESAMKETARLAPGTIIVYSRVAEQDFFLDHGRIEVRKGQFVTVSGPARATDEAIFEDAKTYKGLRFCAEEKIEGHRAKPFRSVDSDILTWGAGRWACPGRMVADMAAKVLLIQLIDGYDFRFVGGKPIKPGSVHEFLFFHPDNQMLVRRRKDAVGIKL</sequence>
<dbReference type="GO" id="GO:0004497">
    <property type="term" value="F:monooxygenase activity"/>
    <property type="evidence" value="ECO:0007669"/>
    <property type="project" value="UniProtKB-KW"/>
</dbReference>
<evidence type="ECO:0000256" key="1">
    <source>
        <dbReference type="ARBA" id="ARBA00001971"/>
    </source>
</evidence>
<feature type="binding site" description="axial binding residue" evidence="7">
    <location>
        <position position="449"/>
    </location>
    <ligand>
        <name>heme</name>
        <dbReference type="ChEBI" id="CHEBI:30413"/>
    </ligand>
    <ligandPart>
        <name>Fe</name>
        <dbReference type="ChEBI" id="CHEBI:18248"/>
    </ligandPart>
</feature>
<evidence type="ECO:0000256" key="4">
    <source>
        <dbReference type="ARBA" id="ARBA00023002"/>
    </source>
</evidence>
<keyword evidence="7" id="KW-0349">Heme</keyword>
<evidence type="ECO:0000256" key="6">
    <source>
        <dbReference type="ARBA" id="ARBA00023033"/>
    </source>
</evidence>
<comment type="caution">
    <text evidence="8">The sequence shown here is derived from an EMBL/GenBank/DDBJ whole genome shotgun (WGS) entry which is preliminary data.</text>
</comment>